<dbReference type="InterPro" id="IPR006260">
    <property type="entry name" value="TonB/TolA_C"/>
</dbReference>
<dbReference type="GO" id="GO:0055085">
    <property type="term" value="P:transmembrane transport"/>
    <property type="evidence" value="ECO:0007669"/>
    <property type="project" value="InterPro"/>
</dbReference>
<feature type="signal peptide" evidence="5">
    <location>
        <begin position="1"/>
        <end position="22"/>
    </location>
</feature>
<dbReference type="Pfam" id="PF03544">
    <property type="entry name" value="TonB_C"/>
    <property type="match status" value="1"/>
</dbReference>
<dbReference type="NCBIfam" id="TIGR01352">
    <property type="entry name" value="tonB_Cterm"/>
    <property type="match status" value="1"/>
</dbReference>
<feature type="chain" id="PRO_5016859260" evidence="5">
    <location>
        <begin position="23"/>
        <end position="186"/>
    </location>
</feature>
<dbReference type="AlphaFoldDB" id="A0A368K9E6"/>
<keyword evidence="8" id="KW-1185">Reference proteome</keyword>
<dbReference type="GO" id="GO:0016020">
    <property type="term" value="C:membrane"/>
    <property type="evidence" value="ECO:0007669"/>
    <property type="project" value="UniProtKB-SubCell"/>
</dbReference>
<dbReference type="SUPFAM" id="SSF74653">
    <property type="entry name" value="TolA/TonB C-terminal domain"/>
    <property type="match status" value="1"/>
</dbReference>
<evidence type="ECO:0000256" key="5">
    <source>
        <dbReference type="SAM" id="SignalP"/>
    </source>
</evidence>
<comment type="subcellular location">
    <subcellularLocation>
        <location evidence="1">Membrane</location>
        <topology evidence="1">Single-pass membrane protein</topology>
    </subcellularLocation>
</comment>
<evidence type="ECO:0000256" key="4">
    <source>
        <dbReference type="ARBA" id="ARBA00023136"/>
    </source>
</evidence>
<organism evidence="7 8">
    <name type="scientific">Rhodanobacter denitrificans</name>
    <dbReference type="NCBI Taxonomy" id="666685"/>
    <lineage>
        <taxon>Bacteria</taxon>
        <taxon>Pseudomonadati</taxon>
        <taxon>Pseudomonadota</taxon>
        <taxon>Gammaproteobacteria</taxon>
        <taxon>Lysobacterales</taxon>
        <taxon>Rhodanobacteraceae</taxon>
        <taxon>Rhodanobacter</taxon>
    </lineage>
</organism>
<dbReference type="Proteomes" id="UP000252387">
    <property type="component" value="Unassembled WGS sequence"/>
</dbReference>
<evidence type="ECO:0000313" key="8">
    <source>
        <dbReference type="Proteomes" id="UP000252387"/>
    </source>
</evidence>
<keyword evidence="3" id="KW-1133">Transmembrane helix</keyword>
<keyword evidence="2" id="KW-0812">Transmembrane</keyword>
<keyword evidence="5" id="KW-0732">Signal</keyword>
<proteinExistence type="predicted"/>
<protein>
    <submittedName>
        <fullName evidence="7">Energy transducer TonB</fullName>
    </submittedName>
</protein>
<accession>A0A368K9E6</accession>
<dbReference type="PROSITE" id="PS52015">
    <property type="entry name" value="TONB_CTD"/>
    <property type="match status" value="1"/>
</dbReference>
<name>A0A368K9E6_9GAMM</name>
<gene>
    <name evidence="7" type="ORF">DEO45_16135</name>
</gene>
<evidence type="ECO:0000256" key="1">
    <source>
        <dbReference type="ARBA" id="ARBA00004167"/>
    </source>
</evidence>
<evidence type="ECO:0000256" key="3">
    <source>
        <dbReference type="ARBA" id="ARBA00022989"/>
    </source>
</evidence>
<sequence>MFRLRTTTTLSLLALAAGVAGTGWLSTQTDVWPGPPARYTVQVDAPTALRARPAPHRARGAHGPTRVAQVRRSLPPVVASDEAQAAVAAPAPTLVPLATPADTSQSWDQLHGHLDGRVLLHVDVDASGRVSAASLAESSGDPILDTHALRSVRGWRFMVPPDHPDGLSGELPMRFSSRGDGIAKLP</sequence>
<comment type="caution">
    <text evidence="7">The sequence shown here is derived from an EMBL/GenBank/DDBJ whole genome shotgun (WGS) entry which is preliminary data.</text>
</comment>
<dbReference type="Gene3D" id="3.30.1150.10">
    <property type="match status" value="1"/>
</dbReference>
<keyword evidence="4" id="KW-0472">Membrane</keyword>
<dbReference type="EMBL" id="QFWQ01000013">
    <property type="protein sequence ID" value="RCS28562.1"/>
    <property type="molecule type" value="Genomic_DNA"/>
</dbReference>
<feature type="domain" description="TonB C-terminal" evidence="6">
    <location>
        <begin position="90"/>
        <end position="184"/>
    </location>
</feature>
<evidence type="ECO:0000259" key="6">
    <source>
        <dbReference type="PROSITE" id="PS52015"/>
    </source>
</evidence>
<dbReference type="OrthoDB" id="5955134at2"/>
<reference evidence="7 8" key="1">
    <citation type="submission" date="2018-05" db="EMBL/GenBank/DDBJ databases">
        <title>Draft genome sequence of Rhodanobacter denitrificans Yn1 isolated from gold copper mine.</title>
        <authorList>
            <person name="Yang N."/>
            <person name="Mazhar H.S."/>
            <person name="Rensing C."/>
        </authorList>
    </citation>
    <scope>NUCLEOTIDE SEQUENCE [LARGE SCALE GENOMIC DNA]</scope>
    <source>
        <strain evidence="7 8">Yn1</strain>
    </source>
</reference>
<dbReference type="InterPro" id="IPR037682">
    <property type="entry name" value="TonB_C"/>
</dbReference>
<evidence type="ECO:0000256" key="2">
    <source>
        <dbReference type="ARBA" id="ARBA00022692"/>
    </source>
</evidence>
<dbReference type="RefSeq" id="WP_114345812.1">
    <property type="nucleotide sequence ID" value="NZ_QFWQ01000013.1"/>
</dbReference>
<evidence type="ECO:0000313" key="7">
    <source>
        <dbReference type="EMBL" id="RCS28562.1"/>
    </source>
</evidence>